<keyword evidence="8" id="KW-1185">Reference proteome</keyword>
<evidence type="ECO:0000256" key="3">
    <source>
        <dbReference type="ARBA" id="ARBA00022833"/>
    </source>
</evidence>
<keyword evidence="2 4" id="KW-0863">Zinc-finger</keyword>
<reference evidence="7" key="1">
    <citation type="thesis" date="2020" institute="ProQuest LLC" country="789 East Eisenhower Parkway, Ann Arbor, MI, USA">
        <title>Comparative Genomics and Chromosome Evolution.</title>
        <authorList>
            <person name="Mudd A.B."/>
        </authorList>
    </citation>
    <scope>NUCLEOTIDE SEQUENCE</scope>
    <source>
        <strain evidence="7">Female2</strain>
        <tissue evidence="7">Blood</tissue>
    </source>
</reference>
<dbReference type="GO" id="GO:0008270">
    <property type="term" value="F:zinc ion binding"/>
    <property type="evidence" value="ECO:0007669"/>
    <property type="project" value="UniProtKB-KW"/>
</dbReference>
<keyword evidence="1" id="KW-0479">Metal-binding</keyword>
<accession>A0A8T2K3F8</accession>
<evidence type="ECO:0000313" key="7">
    <source>
        <dbReference type="EMBL" id="KAG8452015.1"/>
    </source>
</evidence>
<gene>
    <name evidence="7" type="ORF">GDO86_003990</name>
</gene>
<dbReference type="PANTHER" id="PTHR22772">
    <property type="entry name" value="NOVEL ZZ TYPE ZINC FINGER DOMAIN CONTAINING PROTEIN"/>
    <property type="match status" value="1"/>
</dbReference>
<feature type="domain" description="ZZ-type" evidence="6">
    <location>
        <begin position="394"/>
        <end position="449"/>
    </location>
</feature>
<dbReference type="CDD" id="cd02249">
    <property type="entry name" value="ZZ"/>
    <property type="match status" value="1"/>
</dbReference>
<organism evidence="7 8">
    <name type="scientific">Hymenochirus boettgeri</name>
    <name type="common">Congo dwarf clawed frog</name>
    <dbReference type="NCBI Taxonomy" id="247094"/>
    <lineage>
        <taxon>Eukaryota</taxon>
        <taxon>Metazoa</taxon>
        <taxon>Chordata</taxon>
        <taxon>Craniata</taxon>
        <taxon>Vertebrata</taxon>
        <taxon>Euteleostomi</taxon>
        <taxon>Amphibia</taxon>
        <taxon>Batrachia</taxon>
        <taxon>Anura</taxon>
        <taxon>Pipoidea</taxon>
        <taxon>Pipidae</taxon>
        <taxon>Pipinae</taxon>
        <taxon>Hymenochirus</taxon>
    </lineage>
</organism>
<evidence type="ECO:0000256" key="2">
    <source>
        <dbReference type="ARBA" id="ARBA00022771"/>
    </source>
</evidence>
<dbReference type="InterPro" id="IPR000433">
    <property type="entry name" value="Znf_ZZ"/>
</dbReference>
<name>A0A8T2K3F8_9PIPI</name>
<protein>
    <recommendedName>
        <fullName evidence="6">ZZ-type domain-containing protein</fullName>
    </recommendedName>
</protein>
<sequence>MLELKQKSLHANGDKVCLDVIETNPENLAKECIKKSLLLLLFSPVTSKLSFDSYHLGENTHIINCPECRRNSSFAESDFQASTGSPETVHPVFMAQVQATDAGSQKKQQSELFRETQSVSQTKNLEKAEDSTSPPPTPTRKVPFTRAKLRLMSFRSMEETRLVPNVKEKYPILKTILDFIKDPALSQECIFHVHFLRKTQAESILKVLRIIQECLQSLGQPHFFQPPCILFILELLACQTDFSNYFGHLEGCGAELHSAVRESYFRLVLLLVKAVKSFSSIDDRSLHPGLSCIQTALLHMLDMSWETIDLSFFLSIDLPDLLFSMSQENISTYDSTVSLLDEEDQRADYRQNLLWLDECKDGMFETWYEKISQADPDVKRKMHMFIARYCDLLNVEISCDGCNKIAPWHRYRCLQCNDMDLCKACFRGGVKPEGHEDDHEMINMEYACDHCQGLIVGHRINCNECDNFNLCYGCYLGMRYPESHLPTHNVIVHPMVTYHLSDRQRLIQLYIHNYSWLLFSALYLYCSDLASEGEIEEEKLDDNVISSARRLQANCTDLVVSSLMKTQKGKGLRMSSLLSMWSHTKLCLSENETCSVNSFIEDLRKIEDFPCHLVDKAKLVVDKSKDVDDKDIANVCKSMGDAKQRDLLQDNDGKITEKATEMCLVTENKSRKSTISKAVIPSPDQVFAECSQERILGLIAATLPPLKLGSLVSIQNLQQVLPLMFQVVFSNAGHLNESYHLTLGLLGQLIIRLPPSDVDAAVNKVFSHMQNIPAPFDDRTMQEGWVTTHLLFSLGALCLDSKVGLDWACTMSDILRELNGSPQWHSVISSFADHCIKLLPQHLNNTSIFTLLVLVGFPEVLCMGTHSVYVDNAKEPHDVIVLKHFTEKNRAVIVDVKTRKRKTVKDFQLIQQSDAERGGLKDQFKKYLQHFAFISSQLLQSNLDNSIADAVEATWVLSLSLKGLFKTLKNQCFEELQTAFINSGLLKLLVKKCSKGTGFSKTWLLRDLEILSIMLYSSKKESTTMSDGSTSEKKVQDKDLDLSSHSTVDLVQVMSDPLEDLDESTKLCFEKLHKELKAPLHILRAVYEMEMRSTESFVQEVHKRFDKNADVIDEKVKKLAQKWQPCKTNVEEQSLKSMDTDMIIQPCMLKPMVCEKAKEESSPVNQKLIVTSESDLQQSFARQRRTKSSALFRKELDSHRKVAVRDYLFTVNEATTVIYARHVLASLLAEWPDGIPLNEDILELSGPAHITYILNMLMNLEEKQLWEKILQKVLGGCSGSMLATVALTACQFMEEPGTAIQVRESKHPYNNNAIFEDKVHIPGAIYLSIKFDPLCNTEEGCDELVMSSSPDFKQDQHRFSGPPKKWIDFELPGDTLFLPITSDNELH</sequence>
<feature type="region of interest" description="Disordered" evidence="5">
    <location>
        <begin position="104"/>
        <end position="142"/>
    </location>
</feature>
<dbReference type="SUPFAM" id="SSF57850">
    <property type="entry name" value="RING/U-box"/>
    <property type="match status" value="2"/>
</dbReference>
<evidence type="ECO:0000256" key="1">
    <source>
        <dbReference type="ARBA" id="ARBA00022723"/>
    </source>
</evidence>
<dbReference type="OrthoDB" id="661148at2759"/>
<proteinExistence type="predicted"/>
<dbReference type="SMART" id="SM00291">
    <property type="entry name" value="ZnF_ZZ"/>
    <property type="match status" value="2"/>
</dbReference>
<dbReference type="EMBL" id="JAACNH010000002">
    <property type="protein sequence ID" value="KAG8452015.1"/>
    <property type="molecule type" value="Genomic_DNA"/>
</dbReference>
<evidence type="ECO:0000259" key="6">
    <source>
        <dbReference type="PROSITE" id="PS50135"/>
    </source>
</evidence>
<feature type="domain" description="ZZ-type" evidence="6">
    <location>
        <begin position="443"/>
        <end position="498"/>
    </location>
</feature>
<dbReference type="Gene3D" id="3.30.60.90">
    <property type="match status" value="2"/>
</dbReference>
<evidence type="ECO:0000313" key="8">
    <source>
        <dbReference type="Proteomes" id="UP000812440"/>
    </source>
</evidence>
<dbReference type="PANTHER" id="PTHR22772:SF4">
    <property type="entry name" value="ZINC FINGER ZZ-TYPE AND EF-HAND DOMAIN-CONTAINING PROTEIN 1"/>
    <property type="match status" value="1"/>
</dbReference>
<dbReference type="Proteomes" id="UP000812440">
    <property type="component" value="Chromosome 2"/>
</dbReference>
<dbReference type="Pfam" id="PF00569">
    <property type="entry name" value="ZZ"/>
    <property type="match status" value="2"/>
</dbReference>
<evidence type="ECO:0000256" key="4">
    <source>
        <dbReference type="PROSITE-ProRule" id="PRU00228"/>
    </source>
</evidence>
<comment type="caution">
    <text evidence="7">The sequence shown here is derived from an EMBL/GenBank/DDBJ whole genome shotgun (WGS) entry which is preliminary data.</text>
</comment>
<keyword evidence="3" id="KW-0862">Zinc</keyword>
<dbReference type="PROSITE" id="PS50135">
    <property type="entry name" value="ZF_ZZ_2"/>
    <property type="match status" value="2"/>
</dbReference>
<dbReference type="InterPro" id="IPR040099">
    <property type="entry name" value="ZZEF1"/>
</dbReference>
<dbReference type="PROSITE" id="PS01357">
    <property type="entry name" value="ZF_ZZ_1"/>
    <property type="match status" value="1"/>
</dbReference>
<dbReference type="InterPro" id="IPR043145">
    <property type="entry name" value="Znf_ZZ_sf"/>
</dbReference>
<evidence type="ECO:0000256" key="5">
    <source>
        <dbReference type="SAM" id="MobiDB-lite"/>
    </source>
</evidence>